<evidence type="ECO:0008006" key="4">
    <source>
        <dbReference type="Google" id="ProtNLM"/>
    </source>
</evidence>
<gene>
    <name evidence="2" type="ORF">DW099_02340</name>
</gene>
<keyword evidence="3" id="KW-1185">Reference proteome</keyword>
<dbReference type="OrthoDB" id="1633470at2"/>
<dbReference type="Pfam" id="PF07454">
    <property type="entry name" value="SpoIIP"/>
    <property type="match status" value="1"/>
</dbReference>
<reference evidence="2 3" key="1">
    <citation type="submission" date="2018-08" db="EMBL/GenBank/DDBJ databases">
        <title>A genome reference for cultivated species of the human gut microbiota.</title>
        <authorList>
            <person name="Zou Y."/>
            <person name="Xue W."/>
            <person name="Luo G."/>
        </authorList>
    </citation>
    <scope>NUCLEOTIDE SEQUENCE [LARGE SCALE GENOMIC DNA]</scope>
    <source>
        <strain evidence="2 3">AM07-24</strain>
    </source>
</reference>
<accession>A0A415E718</accession>
<proteinExistence type="predicted"/>
<sequence>MSKKNLIVFFVFIYLVTVALLIKDMAGTAVSGDNLTAMCLESSLPCMDIVADDGQKPEPADKATTTDSTDQSEKPVTKSVKKGKNGDPKVLIYHTHATESYLPSSQGNFHILQEENTVRDVGNVLEATLEDAGIAVVHDKTIHDNPSYDNSYTRSYETVKALLKKYPSIECIIDLHRDATAGSEAGPVQTVNGKTCAVYSYVISNTTKTYSGNSSFLGKLNSIAQSYDGYTGEILERPYWYNQELSEKSILIEMGNNRNNIKEVRNCAEVYGKILAKALKGS</sequence>
<dbReference type="Proteomes" id="UP000284841">
    <property type="component" value="Unassembled WGS sequence"/>
</dbReference>
<protein>
    <recommendedName>
        <fullName evidence="4">Stage II sporulation protein P</fullName>
    </recommendedName>
</protein>
<evidence type="ECO:0000256" key="1">
    <source>
        <dbReference type="SAM" id="MobiDB-lite"/>
    </source>
</evidence>
<evidence type="ECO:0000313" key="2">
    <source>
        <dbReference type="EMBL" id="RHJ89435.1"/>
    </source>
</evidence>
<evidence type="ECO:0000313" key="3">
    <source>
        <dbReference type="Proteomes" id="UP000284841"/>
    </source>
</evidence>
<dbReference type="InterPro" id="IPR010897">
    <property type="entry name" value="Spore_II_P"/>
</dbReference>
<dbReference type="EMBL" id="QRMS01000001">
    <property type="protein sequence ID" value="RHJ89435.1"/>
    <property type="molecule type" value="Genomic_DNA"/>
</dbReference>
<dbReference type="NCBIfam" id="TIGR02867">
    <property type="entry name" value="spore_II_P"/>
    <property type="match status" value="1"/>
</dbReference>
<dbReference type="STRING" id="1776384.GCA_900086585_02779"/>
<feature type="region of interest" description="Disordered" evidence="1">
    <location>
        <begin position="51"/>
        <end position="87"/>
    </location>
</feature>
<dbReference type="AlphaFoldDB" id="A0A415E718"/>
<dbReference type="RefSeq" id="WP_118333559.1">
    <property type="nucleotide sequence ID" value="NZ_AP025567.1"/>
</dbReference>
<comment type="caution">
    <text evidence="2">The sequence shown here is derived from an EMBL/GenBank/DDBJ whole genome shotgun (WGS) entry which is preliminary data.</text>
</comment>
<organism evidence="2 3">
    <name type="scientific">Emergencia timonensis</name>
    <dbReference type="NCBI Taxonomy" id="1776384"/>
    <lineage>
        <taxon>Bacteria</taxon>
        <taxon>Bacillati</taxon>
        <taxon>Bacillota</taxon>
        <taxon>Clostridia</taxon>
        <taxon>Peptostreptococcales</taxon>
        <taxon>Anaerovoracaceae</taxon>
        <taxon>Emergencia</taxon>
    </lineage>
</organism>
<name>A0A415E718_9FIRM</name>